<dbReference type="InterPro" id="IPR000560">
    <property type="entry name" value="His_Pase_clade-2"/>
</dbReference>
<feature type="region of interest" description="Disordered" evidence="11">
    <location>
        <begin position="854"/>
        <end position="910"/>
    </location>
</feature>
<comment type="similarity">
    <text evidence="2 10">Belongs to the histidine acid phosphatase family. VIP1 subfamily.</text>
</comment>
<organism evidence="14 15">
    <name type="scientific">Durusdinium trenchii</name>
    <dbReference type="NCBI Taxonomy" id="1381693"/>
    <lineage>
        <taxon>Eukaryota</taxon>
        <taxon>Sar</taxon>
        <taxon>Alveolata</taxon>
        <taxon>Dinophyceae</taxon>
        <taxon>Suessiales</taxon>
        <taxon>Symbiodiniaceae</taxon>
        <taxon>Durusdinium</taxon>
    </lineage>
</organism>
<reference evidence="14 15" key="1">
    <citation type="submission" date="2024-02" db="EMBL/GenBank/DDBJ databases">
        <authorList>
            <person name="Chen Y."/>
            <person name="Shah S."/>
            <person name="Dougan E. K."/>
            <person name="Thang M."/>
            <person name="Chan C."/>
        </authorList>
    </citation>
    <scope>NUCLEOTIDE SEQUENCE [LARGE SCALE GENOMIC DNA]</scope>
</reference>
<evidence type="ECO:0000313" key="13">
    <source>
        <dbReference type="EMBL" id="CAK9014579.1"/>
    </source>
</evidence>
<keyword evidence="5 10" id="KW-0547">Nucleotide-binding</keyword>
<evidence type="ECO:0000256" key="7">
    <source>
        <dbReference type="ARBA" id="ARBA00022840"/>
    </source>
</evidence>
<dbReference type="PROSITE" id="PS00616">
    <property type="entry name" value="HIS_ACID_PHOSPHAT_1"/>
    <property type="match status" value="1"/>
</dbReference>
<keyword evidence="3 10" id="KW-0963">Cytoplasm</keyword>
<keyword evidence="15" id="KW-1185">Reference proteome</keyword>
<evidence type="ECO:0000256" key="10">
    <source>
        <dbReference type="RuleBase" id="RU365032"/>
    </source>
</evidence>
<dbReference type="PANTHER" id="PTHR12750">
    <property type="entry name" value="DIPHOSPHOINOSITOL PENTAKISPHOSPHATE KINASE"/>
    <property type="match status" value="1"/>
</dbReference>
<dbReference type="CDD" id="cd07061">
    <property type="entry name" value="HP_HAP_like"/>
    <property type="match status" value="1"/>
</dbReference>
<sequence>MADMETITLGICCMNSKLTGKPMQAILRRLKQCGDLELIEFPEDDILEKPVEEWPEVRCLIAFESKGFPLQKCIEYCNLRSPTCINNVEAQIILESRCQVYNMLTAWCIPCPDHIIVEHDQVAPQGPNVLQEHDNFIVFNGKKIEKPFVEKPEDANRHDIYIYYPRSLGGGAKKLFRKVKDKSSEFDPKQNSIRRDGTYIYEPFLTTSGTDIKVYTCGASYVHAEARKAPTVDGKVIRAKDGKEVRYPVVLSHGEKMIAAFIVKAFRQNVCGFDILRTANGSFVCDVNGWSFVKGNQKYYNDCASLIRQHLLVECGMRCKDEPVELLKAPSNEELDKGIDVSNSFCFDHSTAEASEWNLRSVFVVMRHGDRRPKEKQKFKTRQEVFLKYFKNKSDTEVKLKTPEELEQLKDALLKTMKSISDSMSHMRSDIKERPGAGCCSSWAWIHNYFWPVEKVDDEQLNLKELESDFNNLELMIPVLSMQERFSGFERKIQIKATKFKGNKVREVQVIVKWGGELTVGGLQRAESLGRMLREQLYFEDPAGLLRLHSSFRHDFKIYSSQEGRCLITAAAFTKGFLELDGDIIPILVSLVHSEGYGQAVLDEPIPKKVRTSVKEQIEDIVTTDQDMSEQMIARRCPPTSLALRSCVEKIGNPLKLLYRIKELAEEYILSISAAMKRCEQRNFDPEDEAHDDAVHLSDMRGSVPDPMIPFDLEESSKRMYLHLRRKENRWKKLYSGFVRKDKKGKSMFDTSKIPDIWDNLYYDLITHRNYLGAESVEIAEKMVGLVEPLAEWIADSEYGITEEEKVRIGMAVSWRLIGKCLQELEHCNADCKPGLPLDKPGFARRMLSRVISNPPGGGGLLEEPIRSTSPTTPKREHRRESLADGGGKEWREMAASSIASSKPNSPPPADIAQMPVEEGEISVMSVPSEKSEVDFTSKSLKRLTPEMRQNITRSLRDDSDWHPQVQQEVHKMAGLEVDMVRSRVFITSASTMHSLLNVLRYGEGKLAREGDRVIDLNYLSHIVIRCYQRNNHNRKRGKGDFRVEIHFSPGVQVNGQSNWTEGSAYVEENCSVAPLQLLGDRKLEEVEKALSALISSFADGAEGHQENGTDESH</sequence>
<dbReference type="Gene3D" id="3.30.470.20">
    <property type="entry name" value="ATP-grasp fold, B domain"/>
    <property type="match status" value="1"/>
</dbReference>
<evidence type="ECO:0000313" key="14">
    <source>
        <dbReference type="EMBL" id="CAK9014666.1"/>
    </source>
</evidence>
<evidence type="ECO:0000313" key="15">
    <source>
        <dbReference type="Proteomes" id="UP001642484"/>
    </source>
</evidence>
<feature type="domain" description="VIP1 N-terminal" evidence="12">
    <location>
        <begin position="7"/>
        <end position="94"/>
    </location>
</feature>
<comment type="catalytic activity">
    <reaction evidence="9">
        <text>1D-myo-inositol hexakisphosphate + ATP = 1-diphospho-1D-myo-inositol 2,3,4,5,6-pentakisphosphate + ADP</text>
        <dbReference type="Rhea" id="RHEA:37459"/>
        <dbReference type="ChEBI" id="CHEBI:30616"/>
        <dbReference type="ChEBI" id="CHEBI:58130"/>
        <dbReference type="ChEBI" id="CHEBI:74946"/>
        <dbReference type="ChEBI" id="CHEBI:456216"/>
        <dbReference type="EC" id="2.7.4.24"/>
    </reaction>
    <physiologicalReaction direction="left-to-right" evidence="9">
        <dbReference type="Rhea" id="RHEA:37460"/>
    </physiologicalReaction>
</comment>
<dbReference type="EMBL" id="CAXAMN010005559">
    <property type="protein sequence ID" value="CAK9014579.1"/>
    <property type="molecule type" value="Genomic_DNA"/>
</dbReference>
<comment type="subcellular location">
    <subcellularLocation>
        <location evidence="1 10">Cytoplasm</location>
        <location evidence="1 10">Cytosol</location>
    </subcellularLocation>
</comment>
<dbReference type="EC" id="2.7.4.24" evidence="10"/>
<dbReference type="InterPro" id="IPR040557">
    <property type="entry name" value="VIP1_N"/>
</dbReference>
<dbReference type="Pfam" id="PF18086">
    <property type="entry name" value="PPIP5K2_N"/>
    <property type="match status" value="1"/>
</dbReference>
<dbReference type="Gene3D" id="3.40.50.11950">
    <property type="match status" value="1"/>
</dbReference>
<dbReference type="EMBL" id="CAXAMN010005581">
    <property type="protein sequence ID" value="CAK9014666.1"/>
    <property type="molecule type" value="Genomic_DNA"/>
</dbReference>
<comment type="caution">
    <text evidence="14">The sequence shown here is derived from an EMBL/GenBank/DDBJ whole genome shotgun (WGS) entry which is preliminary data.</text>
</comment>
<evidence type="ECO:0000256" key="4">
    <source>
        <dbReference type="ARBA" id="ARBA00022679"/>
    </source>
</evidence>
<gene>
    <name evidence="13" type="ORF">CCMP2556_LOCUS11760</name>
    <name evidence="14" type="ORF">CCMP2556_LOCUS11789</name>
</gene>
<dbReference type="InterPro" id="IPR033379">
    <property type="entry name" value="Acid_Pase_AS"/>
</dbReference>
<evidence type="ECO:0000256" key="5">
    <source>
        <dbReference type="ARBA" id="ARBA00022741"/>
    </source>
</evidence>
<proteinExistence type="inferred from homology"/>
<name>A0ABP0JJR4_9DINO</name>
<dbReference type="PANTHER" id="PTHR12750:SF9">
    <property type="entry name" value="INOSITOL HEXAKISPHOSPHATE AND DIPHOSPHOINOSITOL-PENTAKISPHOSPHATE KINASE"/>
    <property type="match status" value="1"/>
</dbReference>
<comment type="function">
    <text evidence="10">Bifunctional inositol kinase that acts in concert with the IP6K kinases to synthesize the diphosphate group-containing inositol pyrophosphates diphosphoinositol pentakisphosphate, PP-InsP5, and bis-diphosphoinositol tetrakisphosphate, (PP)2-InsP4. PP-InsP5 and (PP)2-InsP4, also respectively called InsP7 and InsP8, may regulate a variety of cellular processes, including apoptosis, vesicle trafficking, cytoskeletal dynamics, and exocytosis. Phosphorylates inositol hexakisphosphate (InsP6).</text>
</comment>
<dbReference type="Pfam" id="PF00328">
    <property type="entry name" value="His_Phos_2"/>
    <property type="match status" value="1"/>
</dbReference>
<dbReference type="Proteomes" id="UP001642484">
    <property type="component" value="Unassembled WGS sequence"/>
</dbReference>
<evidence type="ECO:0000256" key="9">
    <source>
        <dbReference type="ARBA" id="ARBA00034629"/>
    </source>
</evidence>
<keyword evidence="4 10" id="KW-0808">Transferase</keyword>
<evidence type="ECO:0000256" key="6">
    <source>
        <dbReference type="ARBA" id="ARBA00022777"/>
    </source>
</evidence>
<evidence type="ECO:0000256" key="11">
    <source>
        <dbReference type="SAM" id="MobiDB-lite"/>
    </source>
</evidence>
<keyword evidence="7 10" id="KW-0067">ATP-binding</keyword>
<evidence type="ECO:0000256" key="1">
    <source>
        <dbReference type="ARBA" id="ARBA00004514"/>
    </source>
</evidence>
<feature type="compositionally biased region" description="Basic and acidic residues" evidence="11">
    <location>
        <begin position="879"/>
        <end position="893"/>
    </location>
</feature>
<evidence type="ECO:0000256" key="3">
    <source>
        <dbReference type="ARBA" id="ARBA00022490"/>
    </source>
</evidence>
<comment type="catalytic activity">
    <reaction evidence="8">
        <text>5-diphospho-1D-myo-inositol 1,2,3,4,6-pentakisphosphate + ATP + H(+) = 1,5-bis(diphospho)-1D-myo-inositol 2,3,4,6-tetrakisphosphate + ADP</text>
        <dbReference type="Rhea" id="RHEA:10276"/>
        <dbReference type="ChEBI" id="CHEBI:15378"/>
        <dbReference type="ChEBI" id="CHEBI:30616"/>
        <dbReference type="ChEBI" id="CHEBI:58628"/>
        <dbReference type="ChEBI" id="CHEBI:77983"/>
        <dbReference type="ChEBI" id="CHEBI:456216"/>
        <dbReference type="EC" id="2.7.4.24"/>
    </reaction>
    <physiologicalReaction direction="left-to-right" evidence="8">
        <dbReference type="Rhea" id="RHEA:10277"/>
    </physiologicalReaction>
</comment>
<accession>A0ABP0JJR4</accession>
<evidence type="ECO:0000259" key="12">
    <source>
        <dbReference type="Pfam" id="PF18086"/>
    </source>
</evidence>
<dbReference type="Gene3D" id="3.40.50.1240">
    <property type="entry name" value="Phosphoglycerate mutase-like"/>
    <property type="match status" value="1"/>
</dbReference>
<dbReference type="InterPro" id="IPR037446">
    <property type="entry name" value="His_Pase_VIP1"/>
</dbReference>
<evidence type="ECO:0000256" key="8">
    <source>
        <dbReference type="ARBA" id="ARBA00033696"/>
    </source>
</evidence>
<dbReference type="InterPro" id="IPR029033">
    <property type="entry name" value="His_PPase_superfam"/>
</dbReference>
<dbReference type="SUPFAM" id="SSF53254">
    <property type="entry name" value="Phosphoglycerate mutase-like"/>
    <property type="match status" value="1"/>
</dbReference>
<keyword evidence="6 10" id="KW-0418">Kinase</keyword>
<evidence type="ECO:0000256" key="2">
    <source>
        <dbReference type="ARBA" id="ARBA00005609"/>
    </source>
</evidence>
<protein>
    <recommendedName>
        <fullName evidence="10">Inositol hexakisphosphate and diphosphoinositol-pentakisphosphate kinase</fullName>
        <ecNumber evidence="10">2.7.4.24</ecNumber>
    </recommendedName>
</protein>